<reference evidence="3" key="1">
    <citation type="submission" date="2019-01" db="EMBL/GenBank/DDBJ databases">
        <authorList>
            <consortium name="Genoscope - CEA"/>
            <person name="William W."/>
        </authorList>
    </citation>
    <scope>NUCLEOTIDE SEQUENCE</scope>
    <source>
        <strain evidence="3">CR-1</strain>
    </source>
</reference>
<gene>
    <name evidence="3" type="ORF">EPICR_40178</name>
</gene>
<evidence type="ECO:0000256" key="1">
    <source>
        <dbReference type="SAM" id="Phobius"/>
    </source>
</evidence>
<evidence type="ECO:0000259" key="2">
    <source>
        <dbReference type="Pfam" id="PF14341"/>
    </source>
</evidence>
<dbReference type="InterPro" id="IPR025746">
    <property type="entry name" value="PilX_N_dom"/>
</dbReference>
<name>A0A484HJJ2_9BACT</name>
<keyword evidence="1" id="KW-1133">Transmembrane helix</keyword>
<keyword evidence="1" id="KW-0812">Transmembrane</keyword>
<dbReference type="AlphaFoldDB" id="A0A484HJJ2"/>
<accession>A0A484HJJ2</accession>
<feature type="domain" description="Type 4 fimbrial biogenesis protein PilX N-terminal" evidence="2">
    <location>
        <begin position="20"/>
        <end position="69"/>
    </location>
</feature>
<organism evidence="3">
    <name type="scientific">uncultured Desulfobacteraceae bacterium</name>
    <dbReference type="NCBI Taxonomy" id="218296"/>
    <lineage>
        <taxon>Bacteria</taxon>
        <taxon>Pseudomonadati</taxon>
        <taxon>Thermodesulfobacteriota</taxon>
        <taxon>Desulfobacteria</taxon>
        <taxon>Desulfobacterales</taxon>
        <taxon>Desulfobacteraceae</taxon>
        <taxon>environmental samples</taxon>
    </lineage>
</organism>
<dbReference type="EMBL" id="CAACVI010000034">
    <property type="protein sequence ID" value="VEN74594.1"/>
    <property type="molecule type" value="Genomic_DNA"/>
</dbReference>
<dbReference type="Pfam" id="PF14341">
    <property type="entry name" value="PilX_N"/>
    <property type="match status" value="1"/>
</dbReference>
<protein>
    <recommendedName>
        <fullName evidence="2">Type 4 fimbrial biogenesis protein PilX N-terminal domain-containing protein</fullName>
    </recommendedName>
</protein>
<proteinExistence type="predicted"/>
<evidence type="ECO:0000313" key="3">
    <source>
        <dbReference type="EMBL" id="VEN74594.1"/>
    </source>
</evidence>
<sequence>MDFRFRGAGGRGCLAGNENGMALITGLMLIAALSVLSSAAYFMSSLELMMVRNDLAGKKAFYMAEAGIEEARARLPVWAPSAPANDRWRVFVLGGDAAVGDFSLGDFGAYDPGNSDHHFYPGLQNDMNALAEIRVLTEAFGGSDLNHDSDTDDVIFWGDVDGDFVCEENVSAGVPMAWIRGAGLYGESQKRVEVKIRPSPVFPDPQTSLWAPPGGGGAAYPVQESLDRARSRASSTLAPGRRHSPRYGSANDRLGVFFCPGDLTLADPVGYGLLAVAGTLTFSGVVSWEGAIIAGQGIAAETGTSGEISGAVISGGSAAIPGGPAVTYDADIVSRLRMARLAYETTAWRRFE</sequence>
<keyword evidence="1" id="KW-0472">Membrane</keyword>
<feature type="transmembrane region" description="Helical" evidence="1">
    <location>
        <begin position="20"/>
        <end position="42"/>
    </location>
</feature>